<protein>
    <submittedName>
        <fullName evidence="1">Uncharacterized protein</fullName>
    </submittedName>
</protein>
<name>A0ABT5ALT7_9CYAN</name>
<gene>
    <name evidence="1" type="ORF">PN457_00910</name>
</gene>
<evidence type="ECO:0000313" key="1">
    <source>
        <dbReference type="EMBL" id="MDB9538241.1"/>
    </source>
</evidence>
<proteinExistence type="predicted"/>
<dbReference type="Proteomes" id="UP001212499">
    <property type="component" value="Unassembled WGS sequence"/>
</dbReference>
<reference evidence="1 2" key="1">
    <citation type="submission" date="2023-01" db="EMBL/GenBank/DDBJ databases">
        <title>Genomes from the Australian National Cyanobacteria Reference Collection.</title>
        <authorList>
            <person name="Willis A."/>
            <person name="Lee E.M.F."/>
        </authorList>
    </citation>
    <scope>NUCLEOTIDE SEQUENCE [LARGE SCALE GENOMIC DNA]</scope>
    <source>
        <strain evidence="1 2">CS-1033</strain>
    </source>
</reference>
<keyword evidence="2" id="KW-1185">Reference proteome</keyword>
<evidence type="ECO:0000313" key="2">
    <source>
        <dbReference type="Proteomes" id="UP001212499"/>
    </source>
</evidence>
<comment type="caution">
    <text evidence="1">The sequence shown here is derived from an EMBL/GenBank/DDBJ whole genome shotgun (WGS) entry which is preliminary data.</text>
</comment>
<dbReference type="RefSeq" id="WP_271730704.1">
    <property type="nucleotide sequence ID" value="NZ_JANQDP010000002.1"/>
</dbReference>
<sequence>MHWDSQFLRLFNFIKQLGQDVATDTHQSWVFTGIIVWLRIPLLSSQAVGDE</sequence>
<dbReference type="EMBL" id="JAQMUH010000010">
    <property type="protein sequence ID" value="MDB9538241.1"/>
    <property type="molecule type" value="Genomic_DNA"/>
</dbReference>
<organism evidence="1 2">
    <name type="scientific">Anabaenopsis arnoldii</name>
    <dbReference type="NCBI Taxonomy" id="2152938"/>
    <lineage>
        <taxon>Bacteria</taxon>
        <taxon>Bacillati</taxon>
        <taxon>Cyanobacteriota</taxon>
        <taxon>Cyanophyceae</taxon>
        <taxon>Nostocales</taxon>
        <taxon>Nodulariaceae</taxon>
        <taxon>Anabaenopsis</taxon>
    </lineage>
</organism>
<accession>A0ABT5ALT7</accession>